<dbReference type="Proteomes" id="UP001501222">
    <property type="component" value="Unassembled WGS sequence"/>
</dbReference>
<organism evidence="2 3">
    <name type="scientific">Kribbella ginsengisoli</name>
    <dbReference type="NCBI Taxonomy" id="363865"/>
    <lineage>
        <taxon>Bacteria</taxon>
        <taxon>Bacillati</taxon>
        <taxon>Actinomycetota</taxon>
        <taxon>Actinomycetes</taxon>
        <taxon>Propionibacteriales</taxon>
        <taxon>Kribbellaceae</taxon>
        <taxon>Kribbella</taxon>
    </lineage>
</organism>
<dbReference type="RefSeq" id="WP_344849210.1">
    <property type="nucleotide sequence ID" value="NZ_BAABAA010000018.1"/>
</dbReference>
<feature type="compositionally biased region" description="Polar residues" evidence="1">
    <location>
        <begin position="114"/>
        <end position="123"/>
    </location>
</feature>
<comment type="caution">
    <text evidence="2">The sequence shown here is derived from an EMBL/GenBank/DDBJ whole genome shotgun (WGS) entry which is preliminary data.</text>
</comment>
<dbReference type="EMBL" id="BAABAA010000018">
    <property type="protein sequence ID" value="GAA3594828.1"/>
    <property type="molecule type" value="Genomic_DNA"/>
</dbReference>
<feature type="region of interest" description="Disordered" evidence="1">
    <location>
        <begin position="68"/>
        <end position="123"/>
    </location>
</feature>
<protein>
    <recommendedName>
        <fullName evidence="4">Type II toxin-antitoxin system Phd/YefM family antitoxin</fullName>
    </recommendedName>
</protein>
<gene>
    <name evidence="2" type="ORF">GCM10022235_77580</name>
</gene>
<evidence type="ECO:0008006" key="4">
    <source>
        <dbReference type="Google" id="ProtNLM"/>
    </source>
</evidence>
<proteinExistence type="predicted"/>
<feature type="compositionally biased region" description="Basic and acidic residues" evidence="1">
    <location>
        <begin position="72"/>
        <end position="81"/>
    </location>
</feature>
<evidence type="ECO:0000313" key="3">
    <source>
        <dbReference type="Proteomes" id="UP001501222"/>
    </source>
</evidence>
<accession>A0ABP6YZ96</accession>
<evidence type="ECO:0000313" key="2">
    <source>
        <dbReference type="EMBL" id="GAA3594828.1"/>
    </source>
</evidence>
<name>A0ABP6YZ96_9ACTN</name>
<keyword evidence="3" id="KW-1185">Reference proteome</keyword>
<evidence type="ECO:0000256" key="1">
    <source>
        <dbReference type="SAM" id="MobiDB-lite"/>
    </source>
</evidence>
<sequence length="123" mass="13629">MSSETPHDRPNGERLLVIDTATAALNLPRMLGRFREGQAEPLFFGDEGKPEAVVISFAEWERLDALAEETDQTERTRETTRQRLTSAGPDEYVPVDDLAAEFGWDLDDDDEPPNNGTGSAPQP</sequence>
<reference evidence="3" key="1">
    <citation type="journal article" date="2019" name="Int. J. Syst. Evol. Microbiol.">
        <title>The Global Catalogue of Microorganisms (GCM) 10K type strain sequencing project: providing services to taxonomists for standard genome sequencing and annotation.</title>
        <authorList>
            <consortium name="The Broad Institute Genomics Platform"/>
            <consortium name="The Broad Institute Genome Sequencing Center for Infectious Disease"/>
            <person name="Wu L."/>
            <person name="Ma J."/>
        </authorList>
    </citation>
    <scope>NUCLEOTIDE SEQUENCE [LARGE SCALE GENOMIC DNA]</scope>
    <source>
        <strain evidence="3">JCM 16928</strain>
    </source>
</reference>